<name>Q11L43_CHESB</name>
<feature type="transmembrane region" description="Helical" evidence="9">
    <location>
        <begin position="187"/>
        <end position="205"/>
    </location>
</feature>
<dbReference type="EMBL" id="CP000390">
    <property type="protein sequence ID" value="ABG61882.1"/>
    <property type="molecule type" value="Genomic_DNA"/>
</dbReference>
<sequence>MGFMTLLTAGLAHGGLYALVALGLVLIYKTQGIVNWAHGELLMVGAFSGYTAFVLVGLPYPLAFLIAVLAGALLGAVMERVAFRGIVHEHHATLALVAIGFSVIIKGLARIPFGADVYTLPPAVDAGPLRFAGAIVTAQSVLTITISVGIALMLLAIFRYTRTGRQMQATQQNLNGARIVGVNTGRIFSITWALAAAVGAVAGLLAGPTSLLYPDMGSEFLLKGFAAAVLGGFYSVTGAIVGGLLVGVIEMLIGGYISTAFQQVSPFLIIIIVLFVRPHGLFGRRPVERV</sequence>
<keyword evidence="2" id="KW-0813">Transport</keyword>
<dbReference type="KEGG" id="mes:Meso_0478"/>
<dbReference type="AlphaFoldDB" id="Q11L43"/>
<evidence type="ECO:0000256" key="6">
    <source>
        <dbReference type="ARBA" id="ARBA00022989"/>
    </source>
</evidence>
<dbReference type="PANTHER" id="PTHR11795:SF445">
    <property type="entry name" value="AMINO ACID ABC TRANSPORTER PERMEASE PROTEIN"/>
    <property type="match status" value="1"/>
</dbReference>
<dbReference type="eggNOG" id="COG0559">
    <property type="taxonomic scope" value="Bacteria"/>
</dbReference>
<feature type="transmembrane region" description="Helical" evidence="9">
    <location>
        <begin position="64"/>
        <end position="82"/>
    </location>
</feature>
<dbReference type="InterPro" id="IPR001851">
    <property type="entry name" value="ABC_transp_permease"/>
</dbReference>
<evidence type="ECO:0000256" key="2">
    <source>
        <dbReference type="ARBA" id="ARBA00022448"/>
    </source>
</evidence>
<feature type="transmembrane region" description="Helical" evidence="9">
    <location>
        <begin position="6"/>
        <end position="28"/>
    </location>
</feature>
<dbReference type="PANTHER" id="PTHR11795">
    <property type="entry name" value="BRANCHED-CHAIN AMINO ACID TRANSPORT SYSTEM PERMEASE PROTEIN LIVH"/>
    <property type="match status" value="1"/>
</dbReference>
<feature type="transmembrane region" description="Helical" evidence="9">
    <location>
        <begin position="225"/>
        <end position="249"/>
    </location>
</feature>
<evidence type="ECO:0000256" key="7">
    <source>
        <dbReference type="ARBA" id="ARBA00023136"/>
    </source>
</evidence>
<dbReference type="GO" id="GO:0006865">
    <property type="term" value="P:amino acid transport"/>
    <property type="evidence" value="ECO:0007669"/>
    <property type="project" value="UniProtKB-KW"/>
</dbReference>
<keyword evidence="4 9" id="KW-0812">Transmembrane</keyword>
<dbReference type="STRING" id="266779.Meso_0478"/>
<reference evidence="10" key="1">
    <citation type="submission" date="2006-06" db="EMBL/GenBank/DDBJ databases">
        <title>Complete sequence of chromosome of Chelativorans sp. BNC1.</title>
        <authorList>
            <consortium name="US DOE Joint Genome Institute"/>
            <person name="Copeland A."/>
            <person name="Lucas S."/>
            <person name="Lapidus A."/>
            <person name="Barry K."/>
            <person name="Detter J.C."/>
            <person name="Glavina del Rio T."/>
            <person name="Hammon N."/>
            <person name="Israni S."/>
            <person name="Dalin E."/>
            <person name="Tice H."/>
            <person name="Pitluck S."/>
            <person name="Chertkov O."/>
            <person name="Brettin T."/>
            <person name="Bruce D."/>
            <person name="Han C."/>
            <person name="Tapia R."/>
            <person name="Gilna P."/>
            <person name="Schmutz J."/>
            <person name="Larimer F."/>
            <person name="Land M."/>
            <person name="Hauser L."/>
            <person name="Kyrpides N."/>
            <person name="Mikhailova N."/>
            <person name="Richardson P."/>
        </authorList>
    </citation>
    <scope>NUCLEOTIDE SEQUENCE</scope>
    <source>
        <strain evidence="10">BNC1</strain>
    </source>
</reference>
<dbReference type="Pfam" id="PF02653">
    <property type="entry name" value="BPD_transp_2"/>
    <property type="match status" value="1"/>
</dbReference>
<comment type="similarity">
    <text evidence="8">Belongs to the binding-protein-dependent transport system permease family. LivHM subfamily.</text>
</comment>
<comment type="subcellular location">
    <subcellularLocation>
        <location evidence="1">Cell membrane</location>
        <topology evidence="1">Multi-pass membrane protein</topology>
    </subcellularLocation>
</comment>
<keyword evidence="3" id="KW-1003">Cell membrane</keyword>
<dbReference type="HOGENOM" id="CLU_039929_1_1_5"/>
<dbReference type="CDD" id="cd06582">
    <property type="entry name" value="TM_PBP1_LivH_like"/>
    <property type="match status" value="1"/>
</dbReference>
<feature type="transmembrane region" description="Helical" evidence="9">
    <location>
        <begin position="40"/>
        <end position="58"/>
    </location>
</feature>
<gene>
    <name evidence="10" type="ordered locus">Meso_0478</name>
</gene>
<keyword evidence="5" id="KW-0029">Amino-acid transport</keyword>
<dbReference type="OrthoDB" id="9797267at2"/>
<keyword evidence="6 9" id="KW-1133">Transmembrane helix</keyword>
<evidence type="ECO:0000256" key="3">
    <source>
        <dbReference type="ARBA" id="ARBA00022475"/>
    </source>
</evidence>
<evidence type="ECO:0000256" key="4">
    <source>
        <dbReference type="ARBA" id="ARBA00022692"/>
    </source>
</evidence>
<evidence type="ECO:0000256" key="1">
    <source>
        <dbReference type="ARBA" id="ARBA00004651"/>
    </source>
</evidence>
<feature type="transmembrane region" description="Helical" evidence="9">
    <location>
        <begin position="94"/>
        <end position="111"/>
    </location>
</feature>
<dbReference type="GO" id="GO:0005886">
    <property type="term" value="C:plasma membrane"/>
    <property type="evidence" value="ECO:0007669"/>
    <property type="project" value="UniProtKB-SubCell"/>
</dbReference>
<dbReference type="InterPro" id="IPR052157">
    <property type="entry name" value="BCAA_transport_permease"/>
</dbReference>
<proteinExistence type="inferred from homology"/>
<dbReference type="GO" id="GO:0022857">
    <property type="term" value="F:transmembrane transporter activity"/>
    <property type="evidence" value="ECO:0007669"/>
    <property type="project" value="InterPro"/>
</dbReference>
<feature type="transmembrane region" description="Helical" evidence="9">
    <location>
        <begin position="131"/>
        <end position="158"/>
    </location>
</feature>
<feature type="transmembrane region" description="Helical" evidence="9">
    <location>
        <begin position="256"/>
        <end position="276"/>
    </location>
</feature>
<evidence type="ECO:0000256" key="9">
    <source>
        <dbReference type="SAM" id="Phobius"/>
    </source>
</evidence>
<organism evidence="10">
    <name type="scientific">Chelativorans sp. (strain BNC1)</name>
    <dbReference type="NCBI Taxonomy" id="266779"/>
    <lineage>
        <taxon>Bacteria</taxon>
        <taxon>Pseudomonadati</taxon>
        <taxon>Pseudomonadota</taxon>
        <taxon>Alphaproteobacteria</taxon>
        <taxon>Hyphomicrobiales</taxon>
        <taxon>Phyllobacteriaceae</taxon>
        <taxon>Chelativorans</taxon>
    </lineage>
</organism>
<evidence type="ECO:0000313" key="10">
    <source>
        <dbReference type="EMBL" id="ABG61882.1"/>
    </source>
</evidence>
<keyword evidence="7 9" id="KW-0472">Membrane</keyword>
<protein>
    <submittedName>
        <fullName evidence="10">Amino acid/amide ABC transporter membrane protein 1, HAAT family</fullName>
    </submittedName>
</protein>
<evidence type="ECO:0000256" key="5">
    <source>
        <dbReference type="ARBA" id="ARBA00022970"/>
    </source>
</evidence>
<evidence type="ECO:0000256" key="8">
    <source>
        <dbReference type="ARBA" id="ARBA00037998"/>
    </source>
</evidence>
<accession>Q11L43</accession>